<dbReference type="GO" id="GO:0001682">
    <property type="term" value="P:tRNA 5'-leader removal"/>
    <property type="evidence" value="ECO:0007669"/>
    <property type="project" value="InterPro"/>
</dbReference>
<accession>A0A0C3BV05</accession>
<reference evidence="2" key="2">
    <citation type="submission" date="2015-01" db="EMBL/GenBank/DDBJ databases">
        <title>Evolutionary Origins and Diversification of the Mycorrhizal Mutualists.</title>
        <authorList>
            <consortium name="DOE Joint Genome Institute"/>
            <consortium name="Mycorrhizal Genomics Consortium"/>
            <person name="Kohler A."/>
            <person name="Kuo A."/>
            <person name="Nagy L.G."/>
            <person name="Floudas D."/>
            <person name="Copeland A."/>
            <person name="Barry K.W."/>
            <person name="Cichocki N."/>
            <person name="Veneault-Fourrey C."/>
            <person name="LaButti K."/>
            <person name="Lindquist E.A."/>
            <person name="Lipzen A."/>
            <person name="Lundell T."/>
            <person name="Morin E."/>
            <person name="Murat C."/>
            <person name="Riley R."/>
            <person name="Ohm R."/>
            <person name="Sun H."/>
            <person name="Tunlid A."/>
            <person name="Henrissat B."/>
            <person name="Grigoriev I.V."/>
            <person name="Hibbett D.S."/>
            <person name="Martin F."/>
        </authorList>
    </citation>
    <scope>NUCLEOTIDE SEQUENCE [LARGE SCALE GENOMIC DNA]</scope>
    <source>
        <strain evidence="2">F 1598</strain>
    </source>
</reference>
<dbReference type="GO" id="GO:0030681">
    <property type="term" value="C:multimeric ribonuclease P complex"/>
    <property type="evidence" value="ECO:0007669"/>
    <property type="project" value="TreeGrafter"/>
</dbReference>
<dbReference type="GO" id="GO:0000171">
    <property type="term" value="F:ribonuclease MRP activity"/>
    <property type="evidence" value="ECO:0007669"/>
    <property type="project" value="TreeGrafter"/>
</dbReference>
<dbReference type="GO" id="GO:0004526">
    <property type="term" value="F:ribonuclease P activity"/>
    <property type="evidence" value="ECO:0007669"/>
    <property type="project" value="TreeGrafter"/>
</dbReference>
<proteinExistence type="predicted"/>
<dbReference type="GO" id="GO:0000172">
    <property type="term" value="C:ribonuclease MRP complex"/>
    <property type="evidence" value="ECO:0007669"/>
    <property type="project" value="TreeGrafter"/>
</dbReference>
<reference evidence="1 2" key="1">
    <citation type="submission" date="2014-04" db="EMBL/GenBank/DDBJ databases">
        <authorList>
            <consortium name="DOE Joint Genome Institute"/>
            <person name="Kuo A."/>
            <person name="Tarkka M."/>
            <person name="Buscot F."/>
            <person name="Kohler A."/>
            <person name="Nagy L.G."/>
            <person name="Floudas D."/>
            <person name="Copeland A."/>
            <person name="Barry K.W."/>
            <person name="Cichocki N."/>
            <person name="Veneault-Fourrey C."/>
            <person name="LaButti K."/>
            <person name="Lindquist E.A."/>
            <person name="Lipzen A."/>
            <person name="Lundell T."/>
            <person name="Morin E."/>
            <person name="Murat C."/>
            <person name="Sun H."/>
            <person name="Tunlid A."/>
            <person name="Henrissat B."/>
            <person name="Grigoriev I.V."/>
            <person name="Hibbett D.S."/>
            <person name="Martin F."/>
            <person name="Nordberg H.P."/>
            <person name="Cantor M.N."/>
            <person name="Hua S.X."/>
        </authorList>
    </citation>
    <scope>NUCLEOTIDE SEQUENCE [LARGE SCALE GENOMIC DNA]</scope>
    <source>
        <strain evidence="1 2">F 1598</strain>
    </source>
</reference>
<evidence type="ECO:0000313" key="2">
    <source>
        <dbReference type="Proteomes" id="UP000054166"/>
    </source>
</evidence>
<dbReference type="Pfam" id="PF08584">
    <property type="entry name" value="Ribonuc_P_40"/>
    <property type="match status" value="1"/>
</dbReference>
<dbReference type="HOGENOM" id="CLU_055493_0_0_1"/>
<gene>
    <name evidence="1" type="ORF">PILCRDRAFT_60188</name>
</gene>
<sequence length="382" mass="42454">MNTSPPELSRTKITAGSFTSPHIQQLAASHPFTQQQIDVVFPSSDSFEGTLSNLDTRFAKGKSALSDSYGRSINVHKRGSEALYLSTDEIDDRWCIDPRGVLTLCITKDTYQRLGLVGNRLPFKGCAEQYVIRIPLRDNSESVGMKAKRKKALQDWDRRREEDGLGKWGVIHCWSSVDGFEKIVDFGDSQQCEVKPQIHKSSVIHIPIPSSTWTTWPQKSNSDNASEWNESMNALFEWVGMACLGAQRLEVNDRVDPYVGVYSPPNPSRTGTITHLRWRGLLSPAFVQLIVNSAISPLSKTADPSSSFVSITAHAFSTSPVTYIPPGAEPGGTGREAPLRVPRNAAEHCWSLILVMMGQDNETGQRSWVMAETVGKWDMRWG</sequence>
<dbReference type="Proteomes" id="UP000054166">
    <property type="component" value="Unassembled WGS sequence"/>
</dbReference>
<dbReference type="STRING" id="765440.A0A0C3BV05"/>
<dbReference type="PANTHER" id="PTHR15396">
    <property type="entry name" value="RIBONUCLEASE P PROTEIN SUBUNIT P40"/>
    <property type="match status" value="1"/>
</dbReference>
<dbReference type="InterPro" id="IPR013893">
    <property type="entry name" value="RNase_P_Rpp40"/>
</dbReference>
<dbReference type="PANTHER" id="PTHR15396:SF1">
    <property type="entry name" value="RIBONUCLEASE P PROTEIN SUBUNIT P40"/>
    <property type="match status" value="1"/>
</dbReference>
<dbReference type="GO" id="GO:0000447">
    <property type="term" value="P:endonucleolytic cleavage in ITS1 to separate SSU-rRNA from 5.8S rRNA and LSU-rRNA from tricistronic rRNA transcript (SSU-rRNA, 5.8S rRNA, LSU-rRNA)"/>
    <property type="evidence" value="ECO:0007669"/>
    <property type="project" value="TreeGrafter"/>
</dbReference>
<name>A0A0C3BV05_PILCF</name>
<keyword evidence="2" id="KW-1185">Reference proteome</keyword>
<dbReference type="EMBL" id="KN832973">
    <property type="protein sequence ID" value="KIM90388.1"/>
    <property type="molecule type" value="Genomic_DNA"/>
</dbReference>
<evidence type="ECO:0000313" key="1">
    <source>
        <dbReference type="EMBL" id="KIM90388.1"/>
    </source>
</evidence>
<organism evidence="1 2">
    <name type="scientific">Piloderma croceum (strain F 1598)</name>
    <dbReference type="NCBI Taxonomy" id="765440"/>
    <lineage>
        <taxon>Eukaryota</taxon>
        <taxon>Fungi</taxon>
        <taxon>Dikarya</taxon>
        <taxon>Basidiomycota</taxon>
        <taxon>Agaricomycotina</taxon>
        <taxon>Agaricomycetes</taxon>
        <taxon>Agaricomycetidae</taxon>
        <taxon>Atheliales</taxon>
        <taxon>Atheliaceae</taxon>
        <taxon>Piloderma</taxon>
    </lineage>
</organism>
<protein>
    <submittedName>
        <fullName evidence="1">Uncharacterized protein</fullName>
    </submittedName>
</protein>
<dbReference type="InParanoid" id="A0A0C3BV05"/>
<dbReference type="OrthoDB" id="63112at2759"/>
<dbReference type="AlphaFoldDB" id="A0A0C3BV05"/>